<dbReference type="EMBL" id="LK932392">
    <property type="protein sequence ID" value="CDS86330.1"/>
    <property type="molecule type" value="Genomic_DNA"/>
</dbReference>
<keyword evidence="1" id="KW-0472">Membrane</keyword>
<evidence type="ECO:0000256" key="1">
    <source>
        <dbReference type="SAM" id="Phobius"/>
    </source>
</evidence>
<accession>A0A069ACY9</accession>
<sequence length="50" mass="5743">MDNFLQGVLASLVASLIVYLNSKLFKKVKSHSGRSDFSFELKIKFKKNKH</sequence>
<evidence type="ECO:0000313" key="2">
    <source>
        <dbReference type="EMBL" id="CDS86330.1"/>
    </source>
</evidence>
<dbReference type="KEGG" id="pdf:CD630DERM_14182"/>
<dbReference type="EMBL" id="CAADAN010000007">
    <property type="protein sequence ID" value="VFD32705.1"/>
    <property type="molecule type" value="Genomic_DNA"/>
</dbReference>
<evidence type="ECO:0000313" key="3">
    <source>
        <dbReference type="EMBL" id="VFD32705.1"/>
    </source>
</evidence>
<keyword evidence="1" id="KW-0812">Transmembrane</keyword>
<proteinExistence type="predicted"/>
<reference evidence="3 4" key="2">
    <citation type="submission" date="2019-02" db="EMBL/GenBank/DDBJ databases">
        <authorList>
            <consortium name="Pathogen Informatics"/>
        </authorList>
    </citation>
    <scope>NUCLEOTIDE SEQUENCE [LARGE SCALE GENOMIC DNA]</scope>
    <source>
        <strain evidence="3">Clo34</strain>
        <strain evidence="4">clo34</strain>
    </source>
</reference>
<feature type="transmembrane region" description="Helical" evidence="1">
    <location>
        <begin position="6"/>
        <end position="25"/>
    </location>
</feature>
<dbReference type="RefSeq" id="WP_009902496.1">
    <property type="nucleotide sequence ID" value="NZ_BAABSG010000008.1"/>
</dbReference>
<keyword evidence="1" id="KW-1133">Transmembrane helix</keyword>
<reference evidence="2" key="1">
    <citation type="submission" date="2014-07" db="EMBL/GenBank/DDBJ databases">
        <authorList>
            <person name="Monot Marc"/>
        </authorList>
    </citation>
    <scope>NUCLEOTIDE SEQUENCE</scope>
    <source>
        <strain evidence="2">7032994</strain>
    </source>
</reference>
<gene>
    <name evidence="2" type="ORF">BN1097_540344</name>
    <name evidence="3" type="ORF">SAMEA1402399_02179</name>
</gene>
<name>A0A069ACY9_CLODI</name>
<dbReference type="NCBIfam" id="NF047374">
    <property type="entry name" value="CD_typeI_toxin"/>
    <property type="match status" value="1"/>
</dbReference>
<organism evidence="2">
    <name type="scientific">Clostridioides difficile</name>
    <name type="common">Peptoclostridium difficile</name>
    <dbReference type="NCBI Taxonomy" id="1496"/>
    <lineage>
        <taxon>Bacteria</taxon>
        <taxon>Bacillati</taxon>
        <taxon>Bacillota</taxon>
        <taxon>Clostridia</taxon>
        <taxon>Peptostreptococcales</taxon>
        <taxon>Peptostreptococcaceae</taxon>
        <taxon>Clostridioides</taxon>
    </lineage>
</organism>
<dbReference type="PATRIC" id="fig|1496.854.peg.3124"/>
<dbReference type="AlphaFoldDB" id="A0A069ACY9"/>
<dbReference type="Proteomes" id="UP000411588">
    <property type="component" value="Unassembled WGS sequence"/>
</dbReference>
<evidence type="ECO:0000313" key="4">
    <source>
        <dbReference type="Proteomes" id="UP000411588"/>
    </source>
</evidence>
<protein>
    <submittedName>
        <fullName evidence="2">Putative phage protein</fullName>
    </submittedName>
</protein>